<evidence type="ECO:0000256" key="1">
    <source>
        <dbReference type="ARBA" id="ARBA00022676"/>
    </source>
</evidence>
<evidence type="ECO:0000313" key="3">
    <source>
        <dbReference type="EMBL" id="OIN88462.1"/>
    </source>
</evidence>
<name>A0A1J4RRE8_9BACT</name>
<gene>
    <name evidence="3" type="ORF">AUJ59_03810</name>
</gene>
<evidence type="ECO:0000256" key="2">
    <source>
        <dbReference type="ARBA" id="ARBA00022679"/>
    </source>
</evidence>
<keyword evidence="2" id="KW-0808">Transferase</keyword>
<protein>
    <recommendedName>
        <fullName evidence="5">Glycosyltransferase</fullName>
    </recommendedName>
</protein>
<dbReference type="PANTHER" id="PTHR34136:SF1">
    <property type="entry name" value="UDP-N-ACETYL-D-MANNOSAMINURONIC ACID TRANSFERASE"/>
    <property type="match status" value="1"/>
</dbReference>
<evidence type="ECO:0008006" key="5">
    <source>
        <dbReference type="Google" id="ProtNLM"/>
    </source>
</evidence>
<dbReference type="STRING" id="1805034.AUJ59_03810"/>
<proteinExistence type="predicted"/>
<dbReference type="InterPro" id="IPR004629">
    <property type="entry name" value="WecG_TagA_CpsF"/>
</dbReference>
<reference evidence="3 4" key="1">
    <citation type="journal article" date="2016" name="Environ. Microbiol.">
        <title>Genomic resolution of a cold subsurface aquifer community provides metabolic insights for novel microbes adapted to high CO concentrations.</title>
        <authorList>
            <person name="Probst A.J."/>
            <person name="Castelle C.J."/>
            <person name="Singh A."/>
            <person name="Brown C.T."/>
            <person name="Anantharaman K."/>
            <person name="Sharon I."/>
            <person name="Hug L.A."/>
            <person name="Burstein D."/>
            <person name="Emerson J.B."/>
            <person name="Thomas B.C."/>
            <person name="Banfield J.F."/>
        </authorList>
    </citation>
    <scope>NUCLEOTIDE SEQUENCE [LARGE SCALE GENOMIC DNA]</scope>
    <source>
        <strain evidence="3">CG1_02_47_37</strain>
    </source>
</reference>
<dbReference type="EMBL" id="MNUI01000071">
    <property type="protein sequence ID" value="OIN88462.1"/>
    <property type="molecule type" value="Genomic_DNA"/>
</dbReference>
<dbReference type="PANTHER" id="PTHR34136">
    <property type="match status" value="1"/>
</dbReference>
<dbReference type="GO" id="GO:0016758">
    <property type="term" value="F:hexosyltransferase activity"/>
    <property type="evidence" value="ECO:0007669"/>
    <property type="project" value="TreeGrafter"/>
</dbReference>
<accession>A0A1J4RRE8</accession>
<dbReference type="AlphaFoldDB" id="A0A1J4RRE8"/>
<dbReference type="NCBIfam" id="TIGR00696">
    <property type="entry name" value="wecG_tagA_cpsF"/>
    <property type="match status" value="1"/>
</dbReference>
<dbReference type="Proteomes" id="UP000183144">
    <property type="component" value="Unassembled WGS sequence"/>
</dbReference>
<keyword evidence="1" id="KW-0328">Glycosyltransferase</keyword>
<sequence>MPKIFGVAVDQITLTQAVGLVESWLKQSKKRYIVTPNPEMIMLAQTDEAFRKILNQADMAIPDGAGLRLAVPGLNRVSGTDLMLELIKRGHKTVLAGAAPGVAERAVAILRSVLVGKPTRTDLIGISEPDIKQINRLHPDLLFLALGHGQQERWIAKNLAKLNVKLAMGVGGALDQIAKPWLRAPKFLRALGLEWLYRLILQPWRIRRQWQLVRFLVKIYL</sequence>
<dbReference type="CDD" id="cd06533">
    <property type="entry name" value="Glyco_transf_WecG_TagA"/>
    <property type="match status" value="1"/>
</dbReference>
<organism evidence="3 4">
    <name type="scientific">Candidatus Beckwithbacteria bacterium CG1_02_47_37</name>
    <dbReference type="NCBI Taxonomy" id="1805034"/>
    <lineage>
        <taxon>Bacteria</taxon>
        <taxon>Candidatus Beckwithiibacteriota</taxon>
    </lineage>
</organism>
<comment type="caution">
    <text evidence="3">The sequence shown here is derived from an EMBL/GenBank/DDBJ whole genome shotgun (WGS) entry which is preliminary data.</text>
</comment>
<evidence type="ECO:0000313" key="4">
    <source>
        <dbReference type="Proteomes" id="UP000183144"/>
    </source>
</evidence>
<dbReference type="Pfam" id="PF03808">
    <property type="entry name" value="Glyco_tran_WecG"/>
    <property type="match status" value="1"/>
</dbReference>